<evidence type="ECO:0000313" key="2">
    <source>
        <dbReference type="Proteomes" id="UP000032046"/>
    </source>
</evidence>
<dbReference type="AlphaFoldDB" id="A0A0D0I6A6"/>
<gene>
    <name evidence="1" type="ORF">ST44_05175</name>
</gene>
<dbReference type="Proteomes" id="UP000032046">
    <property type="component" value="Unassembled WGS sequence"/>
</dbReference>
<dbReference type="EMBL" id="JXQK01000050">
    <property type="protein sequence ID" value="KIP62848.1"/>
    <property type="molecule type" value="Genomic_DNA"/>
</dbReference>
<protein>
    <submittedName>
        <fullName evidence="1">Uncharacterized protein</fullName>
    </submittedName>
</protein>
<name>A0A0D0I6A6_9BACT</name>
<organism evidence="1 2">
    <name type="scientific">Prevotella pectinovora</name>
    <dbReference type="NCBI Taxonomy" id="1602169"/>
    <lineage>
        <taxon>Bacteria</taxon>
        <taxon>Pseudomonadati</taxon>
        <taxon>Bacteroidota</taxon>
        <taxon>Bacteroidia</taxon>
        <taxon>Bacteroidales</taxon>
        <taxon>Prevotellaceae</taxon>
        <taxon>Prevotella</taxon>
    </lineage>
</organism>
<accession>A0A0D0I6A6</accession>
<evidence type="ECO:0000313" key="1">
    <source>
        <dbReference type="EMBL" id="KIP62848.1"/>
    </source>
</evidence>
<sequence>MPVVLVIAYGFVWANFPTKKSLRMIGKTKGVPMGTPFYPKSAIRACLDFDFLEEWILFGF</sequence>
<reference evidence="1 2" key="1">
    <citation type="submission" date="2015-01" db="EMBL/GenBank/DDBJ databases">
        <title>Comparative genomics of non-oral Prevotella species.</title>
        <authorList>
            <person name="Accetto T."/>
            <person name="Nograsek B."/>
            <person name="Avgustin G."/>
        </authorList>
    </citation>
    <scope>NUCLEOTIDE SEQUENCE [LARGE SCALE GENOMIC DNA]</scope>
    <source>
        <strain evidence="1 2">P5-119</strain>
    </source>
</reference>
<comment type="caution">
    <text evidence="1">The sequence shown here is derived from an EMBL/GenBank/DDBJ whole genome shotgun (WGS) entry which is preliminary data.</text>
</comment>
<keyword evidence="2" id="KW-1185">Reference proteome</keyword>
<proteinExistence type="predicted"/>